<feature type="region of interest" description="Disordered" evidence="1">
    <location>
        <begin position="836"/>
        <end position="856"/>
    </location>
</feature>
<feature type="compositionally biased region" description="Basic and acidic residues" evidence="1">
    <location>
        <begin position="906"/>
        <end position="924"/>
    </location>
</feature>
<feature type="compositionally biased region" description="Polar residues" evidence="1">
    <location>
        <begin position="125"/>
        <end position="134"/>
    </location>
</feature>
<feature type="compositionally biased region" description="Low complexity" evidence="1">
    <location>
        <begin position="103"/>
        <end position="115"/>
    </location>
</feature>
<feature type="compositionally biased region" description="Polar residues" evidence="1">
    <location>
        <begin position="158"/>
        <end position="183"/>
    </location>
</feature>
<sequence length="950" mass="103324">MDDTLTIRLSPSTSPALPTQESTSTLTTTRLCAPAHHHHHSLPYYTLDARGTRHDLDVCTTADFPPRPPYPHFYPARIADVNHDLTLFRPPLRKKPKLSSNAPDPDSSSVSLPSPGMRKPVGISKTLSVPSFNISLDHDPNDNRPSSSSGISQPSTPLRRTNSNTLQRSPSQKRPPASHSSYGVETICGPPPSYSTQRTLSQDRIRLDRNPSTRSTNDTTRDPTPSKANEPTPTTEPASARLSPVKPDQSPSPTNSSADEATTLEVSSPETADTQSVLTPHSTMSKEQGPAVLQTNLQEKENSELQLLKPIPSEEDSKASSSDEKKSEDLFLNIARTDASRGSQVQSKLDKRRSRVSLPFFSSTRPSTGYKSSPIQERFDTSSVAGRSEALNYYSKRSSLGQHVPGALSRTYTQEVSIRDGTLDTQSTHPADLPQRALSRRYSTTNSNSNTNTEPVRTFSRPSTARNSRLVSDSAFLDRPRVPDHNATESTISTTAPSTVWDELDDLKSRIRKLELTGKLPPSSAAAMTTSERPKTATTAATTMSSSPKHKPAVTQLQSAIEGIPSNVHPNLHEALGNAKAVLSNDVYQKLQATAQDALQLSMMMNPEGRSGAASTLGISSVSERQIRRRTESMCRTLTELAIAILADHKQFPQPVTRPGSRDAFPPTSTGLRSRRYSNEPNDRPPVASRVQSRLETRRTSAPLGATLNAQTTSPENTFQTPPTALPQISSSSSSRLGRTSTLVRSRRTPGYNMDGATDDEESSPSVRPVSRAMTEVSTYRQMARDRAAYSREYTAQHPMPQHPVPAALEATNVTRSPLPAHISTHLVPRRKYAAPSSTASNVGTQEHTPVTPKEPWGRITIVPAAASSPIEATPESQVSIRPSGTRRSLGFTSRISSVSSRLRAAKAERNATVRDATEARGTKDIAPLRQELDNPMPLERQGSGQSIEP</sequence>
<proteinExistence type="predicted"/>
<dbReference type="RefSeq" id="XP_018691423.1">
    <property type="nucleotide sequence ID" value="XM_018838655.1"/>
</dbReference>
<organism evidence="2 3">
    <name type="scientific">Fonsecaea erecta</name>
    <dbReference type="NCBI Taxonomy" id="1367422"/>
    <lineage>
        <taxon>Eukaryota</taxon>
        <taxon>Fungi</taxon>
        <taxon>Dikarya</taxon>
        <taxon>Ascomycota</taxon>
        <taxon>Pezizomycotina</taxon>
        <taxon>Eurotiomycetes</taxon>
        <taxon>Chaetothyriomycetidae</taxon>
        <taxon>Chaetothyriales</taxon>
        <taxon>Herpotrichiellaceae</taxon>
        <taxon>Fonsecaea</taxon>
    </lineage>
</organism>
<protein>
    <recommendedName>
        <fullName evidence="4">LPXTG-motif cell wall anchor domain protein</fullName>
    </recommendedName>
</protein>
<evidence type="ECO:0000256" key="1">
    <source>
        <dbReference type="SAM" id="MobiDB-lite"/>
    </source>
</evidence>
<name>A0A178ZF02_9EURO</name>
<dbReference type="GeneID" id="30011314"/>
<feature type="region of interest" description="Disordered" evidence="1">
    <location>
        <begin position="420"/>
        <end position="468"/>
    </location>
</feature>
<evidence type="ECO:0000313" key="3">
    <source>
        <dbReference type="Proteomes" id="UP000078343"/>
    </source>
</evidence>
<evidence type="ECO:0008006" key="4">
    <source>
        <dbReference type="Google" id="ProtNLM"/>
    </source>
</evidence>
<dbReference type="OrthoDB" id="5369729at2759"/>
<evidence type="ECO:0000313" key="2">
    <source>
        <dbReference type="EMBL" id="OAP58056.1"/>
    </source>
</evidence>
<accession>A0A178ZF02</accession>
<feature type="compositionally biased region" description="Basic and acidic residues" evidence="1">
    <location>
        <begin position="201"/>
        <end position="211"/>
    </location>
</feature>
<keyword evidence="3" id="KW-1185">Reference proteome</keyword>
<feature type="compositionally biased region" description="Polar residues" evidence="1">
    <location>
        <begin position="212"/>
        <end position="237"/>
    </location>
</feature>
<feature type="region of interest" description="Disordered" evidence="1">
    <location>
        <begin position="652"/>
        <end position="774"/>
    </location>
</feature>
<feature type="region of interest" description="Disordered" evidence="1">
    <location>
        <begin position="304"/>
        <end position="327"/>
    </location>
</feature>
<comment type="caution">
    <text evidence="2">The sequence shown here is derived from an EMBL/GenBank/DDBJ whole genome shotgun (WGS) entry which is preliminary data.</text>
</comment>
<dbReference type="EMBL" id="LVYI01000006">
    <property type="protein sequence ID" value="OAP58056.1"/>
    <property type="molecule type" value="Genomic_DNA"/>
</dbReference>
<feature type="compositionally biased region" description="Basic and acidic residues" evidence="1">
    <location>
        <begin position="315"/>
        <end position="327"/>
    </location>
</feature>
<reference evidence="2 3" key="1">
    <citation type="submission" date="2016-04" db="EMBL/GenBank/DDBJ databases">
        <title>Draft genome of Fonsecaea erecta CBS 125763.</title>
        <authorList>
            <person name="Weiss V.A."/>
            <person name="Vicente V.A."/>
            <person name="Raittz R.T."/>
            <person name="Moreno L.F."/>
            <person name="De Souza E.M."/>
            <person name="Pedrosa F.O."/>
            <person name="Steffens M.B."/>
            <person name="Faoro H."/>
            <person name="Tadra-Sfeir M.Z."/>
            <person name="Najafzadeh M.J."/>
            <person name="Felipe M.S."/>
            <person name="Teixeira M."/>
            <person name="Sun J."/>
            <person name="Xi L."/>
            <person name="Gomes R."/>
            <person name="De Azevedo C.M."/>
            <person name="Salgado C.G."/>
            <person name="Da Silva M.B."/>
            <person name="Nascimento M.F."/>
            <person name="Queiroz-Telles F."/>
            <person name="Attili D.S."/>
            <person name="Gorbushina A."/>
        </authorList>
    </citation>
    <scope>NUCLEOTIDE SEQUENCE [LARGE SCALE GENOMIC DNA]</scope>
    <source>
        <strain evidence="2 3">CBS 125763</strain>
    </source>
</reference>
<feature type="compositionally biased region" description="Polar residues" evidence="1">
    <location>
        <begin position="836"/>
        <end position="849"/>
    </location>
</feature>
<dbReference type="Proteomes" id="UP000078343">
    <property type="component" value="Unassembled WGS sequence"/>
</dbReference>
<gene>
    <name evidence="2" type="ORF">AYL99_07146</name>
</gene>
<feature type="compositionally biased region" description="Polar residues" evidence="1">
    <location>
        <begin position="875"/>
        <end position="901"/>
    </location>
</feature>
<dbReference type="AlphaFoldDB" id="A0A178ZF02"/>
<feature type="region of interest" description="Disordered" evidence="1">
    <location>
        <begin position="1"/>
        <end position="23"/>
    </location>
</feature>
<feature type="compositionally biased region" description="Low complexity" evidence="1">
    <location>
        <begin position="145"/>
        <end position="157"/>
    </location>
</feature>
<dbReference type="STRING" id="1367422.A0A178ZF02"/>
<feature type="compositionally biased region" description="Low complexity" evidence="1">
    <location>
        <begin position="730"/>
        <end position="744"/>
    </location>
</feature>
<feature type="region of interest" description="Disordered" evidence="1">
    <location>
        <begin position="870"/>
        <end position="950"/>
    </location>
</feature>
<feature type="region of interest" description="Disordered" evidence="1">
    <location>
        <begin position="91"/>
        <end position="291"/>
    </location>
</feature>
<feature type="compositionally biased region" description="Polar residues" evidence="1">
    <location>
        <begin position="708"/>
        <end position="729"/>
    </location>
</feature>
<feature type="compositionally biased region" description="Polar residues" evidence="1">
    <location>
        <begin position="7"/>
        <end position="17"/>
    </location>
</feature>
<feature type="compositionally biased region" description="Polar residues" evidence="1">
    <location>
        <begin position="249"/>
        <end position="286"/>
    </location>
</feature>
<feature type="compositionally biased region" description="Low complexity" evidence="1">
    <location>
        <begin position="443"/>
        <end position="453"/>
    </location>
</feature>